<gene>
    <name evidence="1" type="ORF">BB215W447A_1265</name>
</gene>
<dbReference type="RefSeq" id="WP_106620979.1">
    <property type="nucleotide sequence ID" value="NZ_CAKMBB010000013.1"/>
</dbReference>
<name>A0A2K9B098_BIFBR</name>
<organism evidence="1 2">
    <name type="scientific">Bifidobacterium breve</name>
    <dbReference type="NCBI Taxonomy" id="1685"/>
    <lineage>
        <taxon>Bacteria</taxon>
        <taxon>Bacillati</taxon>
        <taxon>Actinomycetota</taxon>
        <taxon>Actinomycetes</taxon>
        <taxon>Bifidobacteriales</taxon>
        <taxon>Bifidobacteriaceae</taxon>
        <taxon>Bifidobacterium</taxon>
    </lineage>
</organism>
<evidence type="ECO:0000313" key="1">
    <source>
        <dbReference type="EMBL" id="AUE03281.1"/>
    </source>
</evidence>
<sequence>MVEYQKKHILLTGAQADWLARRAETDGRTEAETLRAIIDAERSRDDPRIPLGLDADGSPVHWDWRNTDLRLDREAVHVLDRTLARILASGSPLIVFNPTKTLDIQPLADDPSLPDPIIHSGRADMKDSARRLERMLLFRQSNAARPLPFTDPIRPLFVAVDENGLPEETRNRLSVARFRREAGIRFITVASDTEPAMKGITRLIAGGMPKTWQTWAEQPWPGPAGEDHAWLFGQGAPRRLRITRHIPGDDSRGTEDDA</sequence>
<accession>A0A2K9B098</accession>
<protein>
    <submittedName>
        <fullName evidence="1">Uncharacterized protein</fullName>
    </submittedName>
</protein>
<evidence type="ECO:0000313" key="2">
    <source>
        <dbReference type="Proteomes" id="UP000232491"/>
    </source>
</evidence>
<proteinExistence type="predicted"/>
<reference evidence="1 2" key="1">
    <citation type="submission" date="2017-05" db="EMBL/GenBank/DDBJ databases">
        <title>Comparative genomics and methylome analysis of the gut commensal Bifidobacterium breve.</title>
        <authorList>
            <person name="Bottacini F."/>
            <person name="Morrissey R."/>
            <person name="Roberts R.J."/>
            <person name="James K."/>
            <person name="van Breen J."/>
            <person name="Egan M."/>
            <person name="Lambert J."/>
            <person name="van Limpt K."/>
            <person name="Stanton C."/>
            <person name="Knol J."/>
            <person name="O' Connell Motherway M."/>
            <person name="van Sinderen D."/>
        </authorList>
    </citation>
    <scope>NUCLEOTIDE SEQUENCE [LARGE SCALE GENOMIC DNA]</scope>
    <source>
        <strain evidence="1 2">215W447a</strain>
    </source>
</reference>
<dbReference type="Proteomes" id="UP000232491">
    <property type="component" value="Chromosome"/>
</dbReference>
<dbReference type="AlphaFoldDB" id="A0A2K9B098"/>
<dbReference type="EMBL" id="CP021558">
    <property type="protein sequence ID" value="AUE03281.1"/>
    <property type="molecule type" value="Genomic_DNA"/>
</dbReference>